<name>A0A1Y5T363_9RHOB</name>
<organism evidence="2 3">
    <name type="scientific">Pseudooctadecabacter jejudonensis</name>
    <dbReference type="NCBI Taxonomy" id="1391910"/>
    <lineage>
        <taxon>Bacteria</taxon>
        <taxon>Pseudomonadati</taxon>
        <taxon>Pseudomonadota</taxon>
        <taxon>Alphaproteobacteria</taxon>
        <taxon>Rhodobacterales</taxon>
        <taxon>Paracoccaceae</taxon>
        <taxon>Pseudooctadecabacter</taxon>
    </lineage>
</organism>
<proteinExistence type="predicted"/>
<evidence type="ECO:0000313" key="3">
    <source>
        <dbReference type="Proteomes" id="UP000193623"/>
    </source>
</evidence>
<protein>
    <submittedName>
        <fullName evidence="2">Uncharacterized protein</fullName>
    </submittedName>
</protein>
<feature type="region of interest" description="Disordered" evidence="1">
    <location>
        <begin position="1"/>
        <end position="22"/>
    </location>
</feature>
<evidence type="ECO:0000313" key="2">
    <source>
        <dbReference type="EMBL" id="SLN51258.1"/>
    </source>
</evidence>
<accession>A0A1Y5T363</accession>
<gene>
    <name evidence="2" type="ORF">PSJ8397_02680</name>
</gene>
<dbReference type="AlphaFoldDB" id="A0A1Y5T363"/>
<keyword evidence="3" id="KW-1185">Reference proteome</keyword>
<dbReference type="EMBL" id="FWFT01000004">
    <property type="protein sequence ID" value="SLN51258.1"/>
    <property type="molecule type" value="Genomic_DNA"/>
</dbReference>
<dbReference type="Proteomes" id="UP000193623">
    <property type="component" value="Unassembled WGS sequence"/>
</dbReference>
<sequence length="145" mass="16238">MSSLPLHSYKAEAKKRPQPAQVLTGSERGTLNALRMVAMACRSAARTDLFQACALLSGERSVAQDAHARALTRGLHQALGRRPLFYRSGEVDVTFDEAWIIRAISASRTGDFDSFQFLLRSRIAKPYRRQIAFLVHAIAERFCQD</sequence>
<reference evidence="2 3" key="1">
    <citation type="submission" date="2017-03" db="EMBL/GenBank/DDBJ databases">
        <authorList>
            <person name="Afonso C.L."/>
            <person name="Miller P.J."/>
            <person name="Scott M.A."/>
            <person name="Spackman E."/>
            <person name="Goraichik I."/>
            <person name="Dimitrov K.M."/>
            <person name="Suarez D.L."/>
            <person name="Swayne D.E."/>
        </authorList>
    </citation>
    <scope>NUCLEOTIDE SEQUENCE [LARGE SCALE GENOMIC DNA]</scope>
    <source>
        <strain evidence="2 3">CECT 8397</strain>
    </source>
</reference>
<evidence type="ECO:0000256" key="1">
    <source>
        <dbReference type="SAM" id="MobiDB-lite"/>
    </source>
</evidence>